<reference evidence="4" key="1">
    <citation type="submission" date="2022-08" db="UniProtKB">
        <authorList>
            <consortium name="EnsemblMetazoa"/>
        </authorList>
    </citation>
    <scope>IDENTIFICATION</scope>
    <source>
        <strain evidence="4">05x7-T-G4-1.051#20</strain>
    </source>
</reference>
<dbReference type="InterPro" id="IPR043519">
    <property type="entry name" value="NT_sf"/>
</dbReference>
<evidence type="ECO:0008006" key="6">
    <source>
        <dbReference type="Google" id="ProtNLM"/>
    </source>
</evidence>
<dbReference type="GO" id="GO:0003725">
    <property type="term" value="F:double-stranded RNA binding"/>
    <property type="evidence" value="ECO:0007669"/>
    <property type="project" value="TreeGrafter"/>
</dbReference>
<evidence type="ECO:0000259" key="3">
    <source>
        <dbReference type="Pfam" id="PF10421"/>
    </source>
</evidence>
<dbReference type="InterPro" id="IPR018952">
    <property type="entry name" value="2-5-oligoAdlate_synth_1_dom2/C"/>
</dbReference>
<evidence type="ECO:0000313" key="5">
    <source>
        <dbReference type="Proteomes" id="UP000005408"/>
    </source>
</evidence>
<comment type="similarity">
    <text evidence="1">Belongs to the 2-5A synthase family.</text>
</comment>
<dbReference type="PANTHER" id="PTHR11258">
    <property type="entry name" value="2-5 OLIGOADENYLATE SYNTHETASE"/>
    <property type="match status" value="1"/>
</dbReference>
<dbReference type="PANTHER" id="PTHR11258:SF11">
    <property type="entry name" value="C2H2-TYPE DOMAIN-CONTAINING PROTEIN"/>
    <property type="match status" value="1"/>
</dbReference>
<protein>
    <recommendedName>
        <fullName evidence="6">2'-5' oligoadenylate synthase</fullName>
    </recommendedName>
</protein>
<dbReference type="SUPFAM" id="SSF81301">
    <property type="entry name" value="Nucleotidyltransferase"/>
    <property type="match status" value="1"/>
</dbReference>
<dbReference type="GO" id="GO:0005829">
    <property type="term" value="C:cytosol"/>
    <property type="evidence" value="ECO:0007669"/>
    <property type="project" value="TreeGrafter"/>
</dbReference>
<dbReference type="GO" id="GO:0016020">
    <property type="term" value="C:membrane"/>
    <property type="evidence" value="ECO:0007669"/>
    <property type="project" value="TreeGrafter"/>
</dbReference>
<evidence type="ECO:0000256" key="1">
    <source>
        <dbReference type="ARBA" id="ARBA00009526"/>
    </source>
</evidence>
<dbReference type="PROSITE" id="PS50152">
    <property type="entry name" value="25A_SYNTH_3"/>
    <property type="match status" value="1"/>
</dbReference>
<dbReference type="GO" id="GO:0005654">
    <property type="term" value="C:nucleoplasm"/>
    <property type="evidence" value="ECO:0007669"/>
    <property type="project" value="TreeGrafter"/>
</dbReference>
<dbReference type="Proteomes" id="UP000005408">
    <property type="component" value="Unassembled WGS sequence"/>
</dbReference>
<name>A0A8W8JBF1_MAGGI</name>
<organism evidence="4 5">
    <name type="scientific">Magallana gigas</name>
    <name type="common">Pacific oyster</name>
    <name type="synonym">Crassostrea gigas</name>
    <dbReference type="NCBI Taxonomy" id="29159"/>
    <lineage>
        <taxon>Eukaryota</taxon>
        <taxon>Metazoa</taxon>
        <taxon>Spiralia</taxon>
        <taxon>Lophotrochozoa</taxon>
        <taxon>Mollusca</taxon>
        <taxon>Bivalvia</taxon>
        <taxon>Autobranchia</taxon>
        <taxon>Pteriomorphia</taxon>
        <taxon>Ostreida</taxon>
        <taxon>Ostreoidea</taxon>
        <taxon>Ostreidae</taxon>
        <taxon>Magallana</taxon>
    </lineage>
</organism>
<evidence type="ECO:0000313" key="4">
    <source>
        <dbReference type="EnsemblMetazoa" id="G17721.1:cds"/>
    </source>
</evidence>
<sequence length="335" mass="38452">MPEKSTFHEYLSQQSRKIVNLPDSTPSPSSFTADNLNSFILEKIEPDTAYNQRCKAVVNRLCHFMQNNFPNKLRPSEVVKSGSLGKGTAVKGKSDVDLVVFLAKLTTISELREKLNDIFDRMKLYLNKYAGCKVIGTTPYAVQVSVNCHGHIHSVDILPSIDIIRKKTCDDIYAEMETRSEREKKYYSSAFAPLQVDFVSQVPTKVKNLIRLIKYWKKTEFEERTDGKRLPSSYILELIVIGQWGKVGKPENFDICKGLYHVFRAIADYRSLRHAWTENYKYNNFVGDQWYVVDPANPFNNVMEACDLWDHVAEKANEFLQSPLIKGLPSFDGWV</sequence>
<dbReference type="InterPro" id="IPR002934">
    <property type="entry name" value="Polymerase_NTP_transf_dom"/>
</dbReference>
<feature type="domain" description="Polymerase nucleotidyl transferase" evidence="2">
    <location>
        <begin position="75"/>
        <end position="131"/>
    </location>
</feature>
<keyword evidence="5" id="KW-1185">Reference proteome</keyword>
<dbReference type="Gene3D" id="3.30.460.10">
    <property type="entry name" value="Beta Polymerase, domain 2"/>
    <property type="match status" value="1"/>
</dbReference>
<proteinExistence type="inferred from homology"/>
<dbReference type="GO" id="GO:0001730">
    <property type="term" value="F:2'-5'-oligoadenylate synthetase activity"/>
    <property type="evidence" value="ECO:0007669"/>
    <property type="project" value="TreeGrafter"/>
</dbReference>
<feature type="domain" description="2'-5'-oligoadenylate synthetase 1" evidence="3">
    <location>
        <begin position="171"/>
        <end position="325"/>
    </location>
</feature>
<evidence type="ECO:0000259" key="2">
    <source>
        <dbReference type="Pfam" id="PF01909"/>
    </source>
</evidence>
<accession>A0A8W8JBF1</accession>
<dbReference type="Pfam" id="PF01909">
    <property type="entry name" value="NTP_transf_2"/>
    <property type="match status" value="1"/>
</dbReference>
<dbReference type="EnsemblMetazoa" id="G17721.1">
    <property type="protein sequence ID" value="G17721.1:cds"/>
    <property type="gene ID" value="G17721"/>
</dbReference>
<dbReference type="Pfam" id="PF10421">
    <property type="entry name" value="OAS1_C"/>
    <property type="match status" value="1"/>
</dbReference>
<dbReference type="SUPFAM" id="SSF81631">
    <property type="entry name" value="PAP/OAS1 substrate-binding domain"/>
    <property type="match status" value="1"/>
</dbReference>
<dbReference type="Gene3D" id="1.10.1410.20">
    <property type="entry name" value="2'-5'-oligoadenylate synthetase 1, domain 2"/>
    <property type="match status" value="1"/>
</dbReference>
<dbReference type="AlphaFoldDB" id="A0A8W8JBF1"/>